<sequence>MTATTTSAIPPVLETRDLHCTFQVRQGMFKPKKPLHAVNGVSLKVNKGDVLGLVGESGCGKSTFARILLGLQAPTSGDVRIDGQATTAFTRKQIARRIQPIFQDPYSSLNPRKTIGTIITLPLSVHGVGDPSEWRGKVERMMDLCGLPKRVYDSYPNQLSGGQRQRVAIARALVMQPEVVICDEPTSALDVSVQSQILNLLQDLRGELGLTYVLISHNLAVVEHMATSVAVMYLGRIVEQSDTDTLFRAPKHPYTEALLASVLTPEPGKGVPDAQLGATFPNPINPPSGCTFHTRCPKVMDVCRQVAPRPLSVDGSSVECHLHDAQRNAA</sequence>
<name>A0A420WNA5_9PROT</name>
<keyword evidence="3" id="KW-0813">Transport</keyword>
<feature type="domain" description="ABC transporter" evidence="6">
    <location>
        <begin position="13"/>
        <end position="259"/>
    </location>
</feature>
<dbReference type="PANTHER" id="PTHR43776">
    <property type="entry name" value="TRANSPORT ATP-BINDING PROTEIN"/>
    <property type="match status" value="1"/>
</dbReference>
<evidence type="ECO:0000256" key="1">
    <source>
        <dbReference type="ARBA" id="ARBA00004417"/>
    </source>
</evidence>
<keyword evidence="4" id="KW-0547">Nucleotide-binding</keyword>
<dbReference type="RefSeq" id="WP_008942766.1">
    <property type="nucleotide sequence ID" value="NZ_RBIG01000001.1"/>
</dbReference>
<dbReference type="EMBL" id="RBIG01000001">
    <property type="protein sequence ID" value="RKQ72479.1"/>
    <property type="molecule type" value="Genomic_DNA"/>
</dbReference>
<comment type="subcellular location">
    <subcellularLocation>
        <location evidence="1">Cell inner membrane</location>
        <topology evidence="1">Peripheral membrane protein</topology>
    </subcellularLocation>
</comment>
<dbReference type="GO" id="GO:0005524">
    <property type="term" value="F:ATP binding"/>
    <property type="evidence" value="ECO:0007669"/>
    <property type="project" value="UniProtKB-KW"/>
</dbReference>
<evidence type="ECO:0000259" key="6">
    <source>
        <dbReference type="PROSITE" id="PS50893"/>
    </source>
</evidence>
<comment type="caution">
    <text evidence="7">The sequence shown here is derived from an EMBL/GenBank/DDBJ whole genome shotgun (WGS) entry which is preliminary data.</text>
</comment>
<accession>A0A420WNA5</accession>
<dbReference type="InterPro" id="IPR003593">
    <property type="entry name" value="AAA+_ATPase"/>
</dbReference>
<dbReference type="Gene3D" id="3.40.50.300">
    <property type="entry name" value="P-loop containing nucleotide triphosphate hydrolases"/>
    <property type="match status" value="1"/>
</dbReference>
<dbReference type="SMART" id="SM00382">
    <property type="entry name" value="AAA"/>
    <property type="match status" value="1"/>
</dbReference>
<comment type="similarity">
    <text evidence="2">Belongs to the ABC transporter superfamily.</text>
</comment>
<dbReference type="InterPro" id="IPR050319">
    <property type="entry name" value="ABC_transp_ATP-bind"/>
</dbReference>
<evidence type="ECO:0000313" key="8">
    <source>
        <dbReference type="Proteomes" id="UP000277424"/>
    </source>
</evidence>
<dbReference type="GO" id="GO:0015833">
    <property type="term" value="P:peptide transport"/>
    <property type="evidence" value="ECO:0007669"/>
    <property type="project" value="InterPro"/>
</dbReference>
<gene>
    <name evidence="7" type="ORF">BCL74_0246</name>
</gene>
<dbReference type="Pfam" id="PF00005">
    <property type="entry name" value="ABC_tran"/>
    <property type="match status" value="1"/>
</dbReference>
<dbReference type="InterPro" id="IPR027417">
    <property type="entry name" value="P-loop_NTPase"/>
</dbReference>
<dbReference type="GO" id="GO:0016887">
    <property type="term" value="F:ATP hydrolysis activity"/>
    <property type="evidence" value="ECO:0007669"/>
    <property type="project" value="InterPro"/>
</dbReference>
<dbReference type="CDD" id="cd03257">
    <property type="entry name" value="ABC_NikE_OppD_transporters"/>
    <property type="match status" value="1"/>
</dbReference>
<dbReference type="FunFam" id="3.40.50.300:FF:000016">
    <property type="entry name" value="Oligopeptide ABC transporter ATP-binding component"/>
    <property type="match status" value="1"/>
</dbReference>
<dbReference type="InterPro" id="IPR013563">
    <property type="entry name" value="Oligopep_ABC_C"/>
</dbReference>
<dbReference type="PANTHER" id="PTHR43776:SF7">
    <property type="entry name" value="D,D-DIPEPTIDE TRANSPORT ATP-BINDING PROTEIN DDPF-RELATED"/>
    <property type="match status" value="1"/>
</dbReference>
<dbReference type="PROSITE" id="PS00211">
    <property type="entry name" value="ABC_TRANSPORTER_1"/>
    <property type="match status" value="1"/>
</dbReference>
<dbReference type="Pfam" id="PF08352">
    <property type="entry name" value="oligo_HPY"/>
    <property type="match status" value="1"/>
</dbReference>
<reference evidence="7 8" key="1">
    <citation type="submission" date="2018-10" db="EMBL/GenBank/DDBJ databases">
        <title>Comparative analysis of microorganisms from saline springs in Andes Mountain Range, Colombia.</title>
        <authorList>
            <person name="Rubin E."/>
        </authorList>
    </citation>
    <scope>NUCLEOTIDE SEQUENCE [LARGE SCALE GENOMIC DNA]</scope>
    <source>
        <strain evidence="7 8">USBA 36</strain>
    </source>
</reference>
<evidence type="ECO:0000256" key="5">
    <source>
        <dbReference type="ARBA" id="ARBA00022840"/>
    </source>
</evidence>
<dbReference type="Proteomes" id="UP000277424">
    <property type="component" value="Unassembled WGS sequence"/>
</dbReference>
<dbReference type="AlphaFoldDB" id="A0A420WNA5"/>
<dbReference type="GO" id="GO:0055085">
    <property type="term" value="P:transmembrane transport"/>
    <property type="evidence" value="ECO:0007669"/>
    <property type="project" value="UniProtKB-ARBA"/>
</dbReference>
<dbReference type="InterPro" id="IPR017871">
    <property type="entry name" value="ABC_transporter-like_CS"/>
</dbReference>
<dbReference type="InterPro" id="IPR003439">
    <property type="entry name" value="ABC_transporter-like_ATP-bd"/>
</dbReference>
<evidence type="ECO:0000313" key="7">
    <source>
        <dbReference type="EMBL" id="RKQ72479.1"/>
    </source>
</evidence>
<dbReference type="NCBIfam" id="TIGR01727">
    <property type="entry name" value="oligo_HPY"/>
    <property type="match status" value="1"/>
</dbReference>
<evidence type="ECO:0000256" key="3">
    <source>
        <dbReference type="ARBA" id="ARBA00022448"/>
    </source>
</evidence>
<dbReference type="SUPFAM" id="SSF52540">
    <property type="entry name" value="P-loop containing nucleoside triphosphate hydrolases"/>
    <property type="match status" value="1"/>
</dbReference>
<keyword evidence="5 7" id="KW-0067">ATP-binding</keyword>
<protein>
    <submittedName>
        <fullName evidence="7">Peptide/nickel transport system ATP-binding protein</fullName>
    </submittedName>
</protein>
<dbReference type="PROSITE" id="PS50893">
    <property type="entry name" value="ABC_TRANSPORTER_2"/>
    <property type="match status" value="1"/>
</dbReference>
<proteinExistence type="inferred from homology"/>
<organism evidence="7 8">
    <name type="scientific">Oceanibaculum indicum</name>
    <dbReference type="NCBI Taxonomy" id="526216"/>
    <lineage>
        <taxon>Bacteria</taxon>
        <taxon>Pseudomonadati</taxon>
        <taxon>Pseudomonadota</taxon>
        <taxon>Alphaproteobacteria</taxon>
        <taxon>Rhodospirillales</taxon>
        <taxon>Oceanibaculaceae</taxon>
        <taxon>Oceanibaculum</taxon>
    </lineage>
</organism>
<evidence type="ECO:0000256" key="2">
    <source>
        <dbReference type="ARBA" id="ARBA00005417"/>
    </source>
</evidence>
<dbReference type="GO" id="GO:0005886">
    <property type="term" value="C:plasma membrane"/>
    <property type="evidence" value="ECO:0007669"/>
    <property type="project" value="UniProtKB-SubCell"/>
</dbReference>
<dbReference type="OrthoDB" id="37801at2"/>
<evidence type="ECO:0000256" key="4">
    <source>
        <dbReference type="ARBA" id="ARBA00022741"/>
    </source>
</evidence>